<evidence type="ECO:0000313" key="3">
    <source>
        <dbReference type="EMBL" id="ONK80735.1"/>
    </source>
</evidence>
<dbReference type="InterPro" id="IPR010561">
    <property type="entry name" value="LIN-9/ALY1"/>
</dbReference>
<feature type="domain" description="Myb-like" evidence="2">
    <location>
        <begin position="43"/>
        <end position="91"/>
    </location>
</feature>
<dbReference type="Pfam" id="PF00249">
    <property type="entry name" value="Myb_DNA-binding"/>
    <property type="match status" value="1"/>
</dbReference>
<dbReference type="Proteomes" id="UP000243459">
    <property type="component" value="Chromosome 1"/>
</dbReference>
<name>A0A5P1FQZ8_ASPOF</name>
<dbReference type="GO" id="GO:0051726">
    <property type="term" value="P:regulation of cell cycle"/>
    <property type="evidence" value="ECO:0007669"/>
    <property type="project" value="TreeGrafter"/>
</dbReference>
<feature type="region of interest" description="Disordered" evidence="1">
    <location>
        <begin position="1"/>
        <end position="20"/>
    </location>
</feature>
<accession>A0A5P1FQZ8</accession>
<protein>
    <recommendedName>
        <fullName evidence="2">Myb-like domain-containing protein</fullName>
    </recommendedName>
</protein>
<sequence length="921" mass="101686">MGPTKMSRMVNKRTSKASKEWPDKVVTNANKSKVKKRKLSDMLDYRWNKEELKQFYAAFRTYGKNWRKVAELIGNRSIDMVESLYNLNKAYLNLPEGMATADGFIAMMTDHYNNLDGSDNEYERKGAPSKILKPVKSSCAKRELDILKRSDGPCLQNQSVKSSHGCKTKKHLQAFFTDCWPRAVQKRTPRVPITHSQGDGDNFVSASKCILKSAHDEHTHTEALTLTNGPHGGDSSLISGFQQRSKLIESIKEMCAETDMTNSSDISKKPDDNCLEGCSGRRDADNGLLGNDIRVQDADRIDQSVTQCSAVDPLQILADVSLNIGLEGSACESLQESSLHGAKQKGGNGFSCHFNKHGSLSANPENDNSKFSVQGVGELFSVQKSNLPGSVTGFHELVNSRISYSRDTEYSSTDFNKTNESETLLANPESHKPKILVEVDQEYPSSVRYDEILSKEAKLQQVITPDENTVGKTVSDAEEAKGPHVTMMEKSFAENIAEIEGHAYSSLDESEKKENVGQCLGNQNGIAARFCEVSGKNQDACFQERELRNPAKFNVLPKELHDKIVLDQSLDANGISLNPSFKLLCITSMKQATGETVNAILKATPCADEEVASSPHKRCSQPCMLAKVQSRESDIKTIADLTRALDKKEEVLKELRQMNDVVYGRTDEALGAESNHVIEHYRKIVKLLNEVNDEVASASYNLRQRNTYIKNSTAPKFSLLKDSTEYDGLPGTLSAEYLSSQNSSLYIEEIVTNAREKARTMVDTAVLTMSSLKEGEDAHIRIRGALDSAVNDQSGLDSKLLGTRYSCSAPSAYQNRAPSFTATANAPKGACLSSANESEILSALMSECIATMFMIQNTSERRFPPADIARILEHAVESLQPRCSQNLPVYRDIEKCMGYIKTQMLSLIETPNTSLPTGISV</sequence>
<dbReference type="Gene3D" id="1.20.58.1880">
    <property type="match status" value="1"/>
</dbReference>
<dbReference type="GO" id="GO:0017053">
    <property type="term" value="C:transcription repressor complex"/>
    <property type="evidence" value="ECO:0007669"/>
    <property type="project" value="InterPro"/>
</dbReference>
<dbReference type="AlphaFoldDB" id="A0A5P1FQZ8"/>
<dbReference type="EMBL" id="CM007381">
    <property type="protein sequence ID" value="ONK80735.1"/>
    <property type="molecule type" value="Genomic_DNA"/>
</dbReference>
<evidence type="ECO:0000256" key="1">
    <source>
        <dbReference type="SAM" id="MobiDB-lite"/>
    </source>
</evidence>
<dbReference type="SMART" id="SM00717">
    <property type="entry name" value="SANT"/>
    <property type="match status" value="1"/>
</dbReference>
<gene>
    <name evidence="3" type="ORF">A4U43_C01F21140</name>
</gene>
<dbReference type="GO" id="GO:0006357">
    <property type="term" value="P:regulation of transcription by RNA polymerase II"/>
    <property type="evidence" value="ECO:0007669"/>
    <property type="project" value="TreeGrafter"/>
</dbReference>
<evidence type="ECO:0000313" key="4">
    <source>
        <dbReference type="Proteomes" id="UP000243459"/>
    </source>
</evidence>
<evidence type="ECO:0000259" key="2">
    <source>
        <dbReference type="SMART" id="SM00717"/>
    </source>
</evidence>
<dbReference type="InterPro" id="IPR009057">
    <property type="entry name" value="Homeodomain-like_sf"/>
</dbReference>
<dbReference type="PANTHER" id="PTHR21689">
    <property type="entry name" value="LIN-9"/>
    <property type="match status" value="1"/>
</dbReference>
<dbReference type="Gramene" id="ONK80735">
    <property type="protein sequence ID" value="ONK80735"/>
    <property type="gene ID" value="A4U43_C01F21140"/>
</dbReference>
<dbReference type="CDD" id="cd00167">
    <property type="entry name" value="SANT"/>
    <property type="match status" value="1"/>
</dbReference>
<organism evidence="3 4">
    <name type="scientific">Asparagus officinalis</name>
    <name type="common">Garden asparagus</name>
    <dbReference type="NCBI Taxonomy" id="4686"/>
    <lineage>
        <taxon>Eukaryota</taxon>
        <taxon>Viridiplantae</taxon>
        <taxon>Streptophyta</taxon>
        <taxon>Embryophyta</taxon>
        <taxon>Tracheophyta</taxon>
        <taxon>Spermatophyta</taxon>
        <taxon>Magnoliopsida</taxon>
        <taxon>Liliopsida</taxon>
        <taxon>Asparagales</taxon>
        <taxon>Asparagaceae</taxon>
        <taxon>Asparagoideae</taxon>
        <taxon>Asparagus</taxon>
    </lineage>
</organism>
<dbReference type="SUPFAM" id="SSF46689">
    <property type="entry name" value="Homeodomain-like"/>
    <property type="match status" value="1"/>
</dbReference>
<proteinExistence type="predicted"/>
<dbReference type="InterPro" id="IPR001005">
    <property type="entry name" value="SANT/Myb"/>
</dbReference>
<dbReference type="GO" id="GO:0005654">
    <property type="term" value="C:nucleoplasm"/>
    <property type="evidence" value="ECO:0007669"/>
    <property type="project" value="TreeGrafter"/>
</dbReference>
<dbReference type="GO" id="GO:0006351">
    <property type="term" value="P:DNA-templated transcription"/>
    <property type="evidence" value="ECO:0007669"/>
    <property type="project" value="InterPro"/>
</dbReference>
<keyword evidence="4" id="KW-1185">Reference proteome</keyword>
<dbReference type="PANTHER" id="PTHR21689:SF2">
    <property type="entry name" value="PROTEIN LIN-9 HOMOLOG"/>
    <property type="match status" value="1"/>
</dbReference>
<reference evidence="4" key="1">
    <citation type="journal article" date="2017" name="Nat. Commun.">
        <title>The asparagus genome sheds light on the origin and evolution of a young Y chromosome.</title>
        <authorList>
            <person name="Harkess A."/>
            <person name="Zhou J."/>
            <person name="Xu C."/>
            <person name="Bowers J.E."/>
            <person name="Van der Hulst R."/>
            <person name="Ayyampalayam S."/>
            <person name="Mercati F."/>
            <person name="Riccardi P."/>
            <person name="McKain M.R."/>
            <person name="Kakrana A."/>
            <person name="Tang H."/>
            <person name="Ray J."/>
            <person name="Groenendijk J."/>
            <person name="Arikit S."/>
            <person name="Mathioni S.M."/>
            <person name="Nakano M."/>
            <person name="Shan H."/>
            <person name="Telgmann-Rauber A."/>
            <person name="Kanno A."/>
            <person name="Yue Z."/>
            <person name="Chen H."/>
            <person name="Li W."/>
            <person name="Chen Y."/>
            <person name="Xu X."/>
            <person name="Zhang Y."/>
            <person name="Luo S."/>
            <person name="Chen H."/>
            <person name="Gao J."/>
            <person name="Mao Z."/>
            <person name="Pires J.C."/>
            <person name="Luo M."/>
            <person name="Kudrna D."/>
            <person name="Wing R.A."/>
            <person name="Meyers B.C."/>
            <person name="Yi K."/>
            <person name="Kong H."/>
            <person name="Lavrijsen P."/>
            <person name="Sunseri F."/>
            <person name="Falavigna A."/>
            <person name="Ye Y."/>
            <person name="Leebens-Mack J.H."/>
            <person name="Chen G."/>
        </authorList>
    </citation>
    <scope>NUCLEOTIDE SEQUENCE [LARGE SCALE GENOMIC DNA]</scope>
    <source>
        <strain evidence="4">cv. DH0086</strain>
    </source>
</reference>
<dbReference type="GO" id="GO:0003677">
    <property type="term" value="F:DNA binding"/>
    <property type="evidence" value="ECO:0007669"/>
    <property type="project" value="TreeGrafter"/>
</dbReference>